<organism evidence="1 2">
    <name type="scientific">Hymenobacter setariae</name>
    <dbReference type="NCBI Taxonomy" id="2594794"/>
    <lineage>
        <taxon>Bacteria</taxon>
        <taxon>Pseudomonadati</taxon>
        <taxon>Bacteroidota</taxon>
        <taxon>Cytophagia</taxon>
        <taxon>Cytophagales</taxon>
        <taxon>Hymenobacteraceae</taxon>
        <taxon>Hymenobacter</taxon>
    </lineage>
</organism>
<sequence>MNLRLLRQTTCLSVYHDLTNDWLYLDWQGEITLPLVQQACLELAACYLERPYARVLNSNEQVTGVSWSIAAWLVSDFLPYMALAGIEHVAWVYSSSLRGYNMAATVLHWLPGSLITSFDTVAEAATWLAHTRTEQPQSYLIPQRTPATQAKLAQEVAALHQRIATQQLRRHTV</sequence>
<protein>
    <recommendedName>
        <fullName evidence="3">STAS/SEC14 domain-containing protein</fullName>
    </recommendedName>
</protein>
<dbReference type="EMBL" id="VMRJ01000001">
    <property type="protein sequence ID" value="TVT43310.1"/>
    <property type="molecule type" value="Genomic_DNA"/>
</dbReference>
<dbReference type="AlphaFoldDB" id="A0A558C3H3"/>
<proteinExistence type="predicted"/>
<dbReference type="OrthoDB" id="893408at2"/>
<comment type="caution">
    <text evidence="1">The sequence shown here is derived from an EMBL/GenBank/DDBJ whole genome shotgun (WGS) entry which is preliminary data.</text>
</comment>
<dbReference type="RefSeq" id="WP_144844683.1">
    <property type="nucleotide sequence ID" value="NZ_VMRJ01000001.1"/>
</dbReference>
<accession>A0A558C3H3</accession>
<name>A0A558C3H3_9BACT</name>
<evidence type="ECO:0000313" key="2">
    <source>
        <dbReference type="Proteomes" id="UP000317624"/>
    </source>
</evidence>
<gene>
    <name evidence="1" type="ORF">FNT36_04265</name>
</gene>
<keyword evidence="2" id="KW-1185">Reference proteome</keyword>
<evidence type="ECO:0000313" key="1">
    <source>
        <dbReference type="EMBL" id="TVT43310.1"/>
    </source>
</evidence>
<evidence type="ECO:0008006" key="3">
    <source>
        <dbReference type="Google" id="ProtNLM"/>
    </source>
</evidence>
<dbReference type="Proteomes" id="UP000317624">
    <property type="component" value="Unassembled WGS sequence"/>
</dbReference>
<reference evidence="1 2" key="1">
    <citation type="submission" date="2019-07" db="EMBL/GenBank/DDBJ databases">
        <title>Hymenobacter sp. straun FUR1 Genome sequencing and assembly.</title>
        <authorList>
            <person name="Chhetri G."/>
        </authorList>
    </citation>
    <scope>NUCLEOTIDE SEQUENCE [LARGE SCALE GENOMIC DNA]</scope>
    <source>
        <strain evidence="1 2">Fur1</strain>
    </source>
</reference>